<feature type="domain" description="CAP-Gly" evidence="3">
    <location>
        <begin position="49"/>
        <end position="94"/>
    </location>
</feature>
<feature type="compositionally biased region" description="Polar residues" evidence="2">
    <location>
        <begin position="476"/>
        <end position="490"/>
    </location>
</feature>
<protein>
    <recommendedName>
        <fullName evidence="3">CAP-Gly domain-containing protein</fullName>
    </recommendedName>
</protein>
<dbReference type="InterPro" id="IPR036859">
    <property type="entry name" value="CAP-Gly_dom_sf"/>
</dbReference>
<feature type="region of interest" description="Disordered" evidence="2">
    <location>
        <begin position="1"/>
        <end position="22"/>
    </location>
</feature>
<dbReference type="AlphaFoldDB" id="A0AAF0F934"/>
<sequence length="628" mass="69212">MSYATPNRRGGRASMAKAHHTPQPVHSFEIGDEVRFEGSELVGNLRYLGPVQGKDGYFAGLELIGSSVGHGKNDGTIAGVQYFATSTNNGVFGPASKLVRNTDPNRSVSASGLRPVSSRSSSRTDDRPSSRLRQPHAHAPLPNGTPQRTPSSRPKAYTAGGPRRAPNEPTSSPYGMRTASMPRAIRRPTSAISNHPRPGSVLRSPQRGAMNFAFEDTSSNAKDDVDRRRNLWEQMHLQQQQQQQQQNSLSSQSSPFQDMGPPSGGSATTDAGSGASDAIAIGCTSRSGTPSSKPSPNTKTSATRGSSRHTADPMPNLEDLHKELQSWKAAAASKDTKLTQLQTQLELAQKNKQINDQPTESAPSSSPNANLDQDPLSPRIQSMVLAWERERVELTSRIEELQGAGREAIGVLEHQLDLAAREQQALRAQVQHLETQWTIKEQAQASDQSASATEIEMSTLREQLAHLTLKHDSLKQQLSETQESLRSAQTDADRSSSTHQRTLQNLEQELRTAREEAKQHHDAMLQAQDEVQQLKDTLHAEQLAWEQERQAREEAQTSSPKESSMLLQKKYEALEKLHKEQADAHAKEIAELEALVESRIFREDELETELEQLRRERDEALAASKPNP</sequence>
<evidence type="ECO:0000256" key="2">
    <source>
        <dbReference type="SAM" id="MobiDB-lite"/>
    </source>
</evidence>
<accession>A0AAF0F934</accession>
<feature type="coiled-coil region" evidence="1">
    <location>
        <begin position="575"/>
        <end position="623"/>
    </location>
</feature>
<feature type="region of interest" description="Disordered" evidence="2">
    <location>
        <begin position="351"/>
        <end position="376"/>
    </location>
</feature>
<feature type="compositionally biased region" description="Polar residues" evidence="2">
    <location>
        <begin position="351"/>
        <end position="371"/>
    </location>
</feature>
<dbReference type="SMART" id="SM01052">
    <property type="entry name" value="CAP_GLY"/>
    <property type="match status" value="1"/>
</dbReference>
<name>A0AAF0F934_9BASI</name>
<feature type="region of interest" description="Disordered" evidence="2">
    <location>
        <begin position="187"/>
        <end position="206"/>
    </location>
</feature>
<evidence type="ECO:0000256" key="1">
    <source>
        <dbReference type="SAM" id="Coils"/>
    </source>
</evidence>
<dbReference type="SUPFAM" id="SSF74924">
    <property type="entry name" value="Cap-Gly domain"/>
    <property type="match status" value="1"/>
</dbReference>
<feature type="compositionally biased region" description="Low complexity" evidence="2">
    <location>
        <begin position="237"/>
        <end position="254"/>
    </location>
</feature>
<dbReference type="PROSITE" id="PS50245">
    <property type="entry name" value="CAP_GLY_2"/>
    <property type="match status" value="1"/>
</dbReference>
<evidence type="ECO:0000259" key="3">
    <source>
        <dbReference type="PROSITE" id="PS50245"/>
    </source>
</evidence>
<dbReference type="PROSITE" id="PS00845">
    <property type="entry name" value="CAP_GLY_1"/>
    <property type="match status" value="1"/>
</dbReference>
<feature type="region of interest" description="Disordered" evidence="2">
    <location>
        <begin position="94"/>
        <end position="179"/>
    </location>
</feature>
<reference evidence="4" key="1">
    <citation type="submission" date="2023-02" db="EMBL/GenBank/DDBJ databases">
        <title>Mating type loci evolution in Malassezia.</title>
        <authorList>
            <person name="Coelho M.A."/>
        </authorList>
    </citation>
    <scope>NUCLEOTIDE SEQUENCE</scope>
    <source>
        <strain evidence="4">CBS 14136</strain>
    </source>
</reference>
<keyword evidence="1" id="KW-0175">Coiled coil</keyword>
<feature type="region of interest" description="Disordered" evidence="2">
    <location>
        <begin position="476"/>
        <end position="502"/>
    </location>
</feature>
<evidence type="ECO:0000313" key="4">
    <source>
        <dbReference type="EMBL" id="WFD44913.1"/>
    </source>
</evidence>
<dbReference type="Proteomes" id="UP001214628">
    <property type="component" value="Chromosome 6"/>
</dbReference>
<evidence type="ECO:0000313" key="5">
    <source>
        <dbReference type="Proteomes" id="UP001214628"/>
    </source>
</evidence>
<dbReference type="EMBL" id="CP118380">
    <property type="protein sequence ID" value="WFD44913.1"/>
    <property type="molecule type" value="Genomic_DNA"/>
</dbReference>
<proteinExistence type="predicted"/>
<organism evidence="4 5">
    <name type="scientific">Malassezia psittaci</name>
    <dbReference type="NCBI Taxonomy" id="1821823"/>
    <lineage>
        <taxon>Eukaryota</taxon>
        <taxon>Fungi</taxon>
        <taxon>Dikarya</taxon>
        <taxon>Basidiomycota</taxon>
        <taxon>Ustilaginomycotina</taxon>
        <taxon>Malasseziomycetes</taxon>
        <taxon>Malasseziales</taxon>
        <taxon>Malasseziaceae</taxon>
        <taxon>Malassezia</taxon>
    </lineage>
</organism>
<keyword evidence="5" id="KW-1185">Reference proteome</keyword>
<dbReference type="InterPro" id="IPR000938">
    <property type="entry name" value="CAP-Gly_domain"/>
</dbReference>
<feature type="region of interest" description="Disordered" evidence="2">
    <location>
        <begin position="235"/>
        <end position="315"/>
    </location>
</feature>
<dbReference type="Pfam" id="PF01302">
    <property type="entry name" value="CAP_GLY"/>
    <property type="match status" value="1"/>
</dbReference>
<dbReference type="Gene3D" id="2.30.30.190">
    <property type="entry name" value="CAP Gly-rich-like domain"/>
    <property type="match status" value="1"/>
</dbReference>
<feature type="compositionally biased region" description="Low complexity" evidence="2">
    <location>
        <begin position="264"/>
        <end position="301"/>
    </location>
</feature>
<feature type="compositionally biased region" description="Low complexity" evidence="2">
    <location>
        <begin position="109"/>
        <end position="121"/>
    </location>
</feature>
<gene>
    <name evidence="4" type="ORF">MPSI1_003587</name>
</gene>